<organism evidence="1 2">
    <name type="scientific">Austropuccinia psidii MF-1</name>
    <dbReference type="NCBI Taxonomy" id="1389203"/>
    <lineage>
        <taxon>Eukaryota</taxon>
        <taxon>Fungi</taxon>
        <taxon>Dikarya</taxon>
        <taxon>Basidiomycota</taxon>
        <taxon>Pucciniomycotina</taxon>
        <taxon>Pucciniomycetes</taxon>
        <taxon>Pucciniales</taxon>
        <taxon>Sphaerophragmiaceae</taxon>
        <taxon>Austropuccinia</taxon>
    </lineage>
</organism>
<proteinExistence type="predicted"/>
<dbReference type="Proteomes" id="UP000765509">
    <property type="component" value="Unassembled WGS sequence"/>
</dbReference>
<evidence type="ECO:0000313" key="1">
    <source>
        <dbReference type="EMBL" id="MBW0481249.1"/>
    </source>
</evidence>
<protein>
    <submittedName>
        <fullName evidence="1">Uncharacterized protein</fullName>
    </submittedName>
</protein>
<name>A0A9Q3CCA0_9BASI</name>
<sequence>MLVHILQNLSDEIPQLKVPCNVGTISKKMKLNFLFEQHVCCPCYYSIYNVEVAPSDCIYKPTGTDTPCGTEIFRQQKINPLGNISFTSYNSTPQNDSCRSGQIRLQGQPHLCIPQASFFSQSVLSWLEWFLNVPGIEQGIADCACELSSHKSTIVSDVAQGTVWRSLFPCQSLSNQSLELGFRLFVDWFNPRGNKSLVTNICLSVLHNWYEGVLQKHFCSQWGSDLEIIQNERKQLDLSNSGSDTLMEDNLQSENEDSFDIKCYLPQEVINRLKKRLNEVVVPEGICCIPVGMGTASNGKLKANDWSVLFSIYLPLTILDIFWDLGPKNHLLIINISMLIQCTQIVGA</sequence>
<gene>
    <name evidence="1" type="ORF">O181_020964</name>
</gene>
<comment type="caution">
    <text evidence="1">The sequence shown here is derived from an EMBL/GenBank/DDBJ whole genome shotgun (WGS) entry which is preliminary data.</text>
</comment>
<dbReference type="OrthoDB" id="8194903at2759"/>
<keyword evidence="2" id="KW-1185">Reference proteome</keyword>
<reference evidence="1" key="1">
    <citation type="submission" date="2021-03" db="EMBL/GenBank/DDBJ databases">
        <title>Draft genome sequence of rust myrtle Austropuccinia psidii MF-1, a brazilian biotype.</title>
        <authorList>
            <person name="Quecine M.C."/>
            <person name="Pachon D.M.R."/>
            <person name="Bonatelli M.L."/>
            <person name="Correr F.H."/>
            <person name="Franceschini L.M."/>
            <person name="Leite T.F."/>
            <person name="Margarido G.R.A."/>
            <person name="Almeida C.A."/>
            <person name="Ferrarezi J.A."/>
            <person name="Labate C.A."/>
        </authorList>
    </citation>
    <scope>NUCLEOTIDE SEQUENCE</scope>
    <source>
        <strain evidence="1">MF-1</strain>
    </source>
</reference>
<dbReference type="AlphaFoldDB" id="A0A9Q3CCA0"/>
<dbReference type="EMBL" id="AVOT02006310">
    <property type="protein sequence ID" value="MBW0481249.1"/>
    <property type="molecule type" value="Genomic_DNA"/>
</dbReference>
<evidence type="ECO:0000313" key="2">
    <source>
        <dbReference type="Proteomes" id="UP000765509"/>
    </source>
</evidence>
<accession>A0A9Q3CCA0</accession>